<sequence length="439" mass="48246">MFMKLRNYKKIIFPVMLLGLLFFTFSFFYNKEEAISAVEQWDWECQEEEIGAFGQYLGGGEIPIGEAMDGTYAMATAIIWNYDQMLPAGGQVVAAANAVYELPLPDECQAENCNTDCWMNYSENYWGECDAVTVTEQFCDPNPDNCLYQECTANCADVTISRTGLNPPGCPPEALPGSCVCGSWLCTWEEKGDFCEYGNTCNPANPTDPTCFKISNDPETWVWGDDECSDFGVCAISSCGPEMCIFFPPAPSDECCWTDVVTGETCWYGPGIGACDCGPVGSCDPAIDPTCFNIGTETQCWGDNECFDKSFGGACEEKYVRDFDCGISSCTGNACPIDAIVELGDQRAIIYIRSLQIANYAAAINTEVQKAPGLRAMLEKARIGLAACTTPASGYEPTEEVQLVETLVSCDEAKWLRMLSDDQEECYLTNFFCCEPIEK</sequence>
<keyword evidence="1" id="KW-0812">Transmembrane</keyword>
<comment type="caution">
    <text evidence="2">The sequence shown here is derived from an EMBL/GenBank/DDBJ whole genome shotgun (WGS) entry which is preliminary data.</text>
</comment>
<dbReference type="AlphaFoldDB" id="A0A0F9XDL3"/>
<dbReference type="EMBL" id="LAZR01000060">
    <property type="protein sequence ID" value="KKN97126.1"/>
    <property type="molecule type" value="Genomic_DNA"/>
</dbReference>
<evidence type="ECO:0000256" key="1">
    <source>
        <dbReference type="SAM" id="Phobius"/>
    </source>
</evidence>
<reference evidence="2" key="1">
    <citation type="journal article" date="2015" name="Nature">
        <title>Complex archaea that bridge the gap between prokaryotes and eukaryotes.</title>
        <authorList>
            <person name="Spang A."/>
            <person name="Saw J.H."/>
            <person name="Jorgensen S.L."/>
            <person name="Zaremba-Niedzwiedzka K."/>
            <person name="Martijn J."/>
            <person name="Lind A.E."/>
            <person name="van Eijk R."/>
            <person name="Schleper C."/>
            <person name="Guy L."/>
            <person name="Ettema T.J."/>
        </authorList>
    </citation>
    <scope>NUCLEOTIDE SEQUENCE</scope>
</reference>
<gene>
    <name evidence="2" type="ORF">LCGC14_0160840</name>
</gene>
<keyword evidence="1" id="KW-1133">Transmembrane helix</keyword>
<protein>
    <submittedName>
        <fullName evidence="2">Uncharacterized protein</fullName>
    </submittedName>
</protein>
<organism evidence="2">
    <name type="scientific">marine sediment metagenome</name>
    <dbReference type="NCBI Taxonomy" id="412755"/>
    <lineage>
        <taxon>unclassified sequences</taxon>
        <taxon>metagenomes</taxon>
        <taxon>ecological metagenomes</taxon>
    </lineage>
</organism>
<accession>A0A0F9XDL3</accession>
<evidence type="ECO:0000313" key="2">
    <source>
        <dbReference type="EMBL" id="KKN97126.1"/>
    </source>
</evidence>
<keyword evidence="1" id="KW-0472">Membrane</keyword>
<feature type="transmembrane region" description="Helical" evidence="1">
    <location>
        <begin position="12"/>
        <end position="29"/>
    </location>
</feature>
<name>A0A0F9XDL3_9ZZZZ</name>
<proteinExistence type="predicted"/>